<keyword evidence="8" id="KW-1185">Reference proteome</keyword>
<dbReference type="InterPro" id="IPR008145">
    <property type="entry name" value="GK/Ca_channel_bsu"/>
</dbReference>
<evidence type="ECO:0000259" key="5">
    <source>
        <dbReference type="PROSITE" id="PS50052"/>
    </source>
</evidence>
<dbReference type="SUPFAM" id="SSF52540">
    <property type="entry name" value="P-loop containing nucleoside triphosphate hydrolases"/>
    <property type="match status" value="1"/>
</dbReference>
<evidence type="ECO:0000313" key="7">
    <source>
        <dbReference type="EMBL" id="CAD6198240.1"/>
    </source>
</evidence>
<dbReference type="InterPro" id="IPR008144">
    <property type="entry name" value="Guanylate_kin-like_dom"/>
</dbReference>
<dbReference type="InterPro" id="IPR050716">
    <property type="entry name" value="MAGUK"/>
</dbReference>
<evidence type="ECO:0000256" key="2">
    <source>
        <dbReference type="ARBA" id="ARBA00022443"/>
    </source>
</evidence>
<dbReference type="PROSITE" id="PS50002">
    <property type="entry name" value="SH3"/>
    <property type="match status" value="1"/>
</dbReference>
<dbReference type="Pfam" id="PF00625">
    <property type="entry name" value="Guanylate_kin"/>
    <property type="match status" value="1"/>
</dbReference>
<sequence>MEDGTRRSVDDLAKALECILDSVIEETGLSTTSKKKKHNLTANQLKTVQSLHKFVSSSSFQQNTGSTSAISGTIACCDGFISEWENAGGKSAAVQQLVALLQKASYQSASLVNRRHFYRSFRSRTSPMKIVRIVRRDDPLGATIKCDGGKVYIARIIAGGVADRSACIQEGDRVLEVNNVSVADKTADEIVALLNRCDGGCVTFKLIPAEISNPQNNQPDQSHIHLRALYDYDGSKDTRHPCPEAALAFRKGDILELLVCNDEHWWQARCLGSGALAHGEDRILSAAHAGNGVGLLRVGLIPSELLQQKTKQAEEKKTPSKNCSEDDLYYESVCRWTNRTNLVRPIVLIGPPGVGRNELKRRLLMLFPERFSTTVPHTTRPPRPGEVEGVDYYFVERGEMEEMIEEDQMLEFGEFRGNLYGTALSAVRKAREKATPLLTPHPLALRHLRTAEFSPILIFVQPPSFEVFKESREAFRARMARGSTASPGPTSRGFTDAEVRQVLTNAANLEHAYGHMFDARLVNANLEDSMSNLIKLLHSLESKPTWVPLSWATKCVD</sequence>
<dbReference type="EMBL" id="CAJGYM010000119">
    <property type="protein sequence ID" value="CAD6198240.1"/>
    <property type="molecule type" value="Genomic_DNA"/>
</dbReference>
<feature type="domain" description="PDZ" evidence="6">
    <location>
        <begin position="130"/>
        <end position="196"/>
    </location>
</feature>
<evidence type="ECO:0000259" key="4">
    <source>
        <dbReference type="PROSITE" id="PS50002"/>
    </source>
</evidence>
<proteinExistence type="inferred from homology"/>
<evidence type="ECO:0000256" key="3">
    <source>
        <dbReference type="PROSITE-ProRule" id="PRU00192"/>
    </source>
</evidence>
<name>A0A8S1HSA0_9PELO</name>
<accession>A0A8S1HSA0</accession>
<evidence type="ECO:0000256" key="1">
    <source>
        <dbReference type="ARBA" id="ARBA00007014"/>
    </source>
</evidence>
<dbReference type="PANTHER" id="PTHR23122">
    <property type="entry name" value="MEMBRANE-ASSOCIATED GUANYLATE KINASE MAGUK"/>
    <property type="match status" value="1"/>
</dbReference>
<dbReference type="SMART" id="SM00228">
    <property type="entry name" value="PDZ"/>
    <property type="match status" value="1"/>
</dbReference>
<dbReference type="Gene3D" id="2.30.42.10">
    <property type="match status" value="1"/>
</dbReference>
<dbReference type="PROSITE" id="PS50052">
    <property type="entry name" value="GUANYLATE_KINASE_2"/>
    <property type="match status" value="1"/>
</dbReference>
<dbReference type="SUPFAM" id="SSF50044">
    <property type="entry name" value="SH3-domain"/>
    <property type="match status" value="1"/>
</dbReference>
<protein>
    <submittedName>
        <fullName evidence="7">Uncharacterized protein</fullName>
    </submittedName>
</protein>
<dbReference type="OrthoDB" id="439127at2759"/>
<dbReference type="CDD" id="cd00071">
    <property type="entry name" value="GMPK"/>
    <property type="match status" value="1"/>
</dbReference>
<comment type="similarity">
    <text evidence="1">Belongs to the MAGUK family.</text>
</comment>
<evidence type="ECO:0000259" key="6">
    <source>
        <dbReference type="PROSITE" id="PS50106"/>
    </source>
</evidence>
<dbReference type="Gene3D" id="2.30.30.40">
    <property type="entry name" value="SH3 Domains"/>
    <property type="match status" value="1"/>
</dbReference>
<dbReference type="InterPro" id="IPR027417">
    <property type="entry name" value="P-loop_NTPase"/>
</dbReference>
<dbReference type="Pfam" id="PF00595">
    <property type="entry name" value="PDZ"/>
    <property type="match status" value="1"/>
</dbReference>
<dbReference type="SMART" id="SM00326">
    <property type="entry name" value="SH3"/>
    <property type="match status" value="1"/>
</dbReference>
<feature type="domain" description="Guanylate kinase-like" evidence="5">
    <location>
        <begin position="343"/>
        <end position="538"/>
    </location>
</feature>
<dbReference type="SUPFAM" id="SSF50156">
    <property type="entry name" value="PDZ domain-like"/>
    <property type="match status" value="1"/>
</dbReference>
<dbReference type="SMART" id="SM00072">
    <property type="entry name" value="GuKc"/>
    <property type="match status" value="1"/>
</dbReference>
<feature type="domain" description="SH3" evidence="4">
    <location>
        <begin position="221"/>
        <end position="311"/>
    </location>
</feature>
<dbReference type="InterPro" id="IPR036028">
    <property type="entry name" value="SH3-like_dom_sf"/>
</dbReference>
<dbReference type="PROSITE" id="PS00856">
    <property type="entry name" value="GUANYLATE_KINASE_1"/>
    <property type="match status" value="1"/>
</dbReference>
<gene>
    <name evidence="7" type="ORF">CAUJ_LOCUS14146</name>
</gene>
<evidence type="ECO:0000313" key="8">
    <source>
        <dbReference type="Proteomes" id="UP000835052"/>
    </source>
</evidence>
<dbReference type="PROSITE" id="PS50106">
    <property type="entry name" value="PDZ"/>
    <property type="match status" value="1"/>
</dbReference>
<dbReference type="Proteomes" id="UP000835052">
    <property type="component" value="Unassembled WGS sequence"/>
</dbReference>
<keyword evidence="2 3" id="KW-0728">SH3 domain</keyword>
<dbReference type="Pfam" id="PF00018">
    <property type="entry name" value="SH3_1"/>
    <property type="match status" value="1"/>
</dbReference>
<dbReference type="Gene3D" id="3.40.50.300">
    <property type="entry name" value="P-loop containing nucleotide triphosphate hydrolases"/>
    <property type="match status" value="1"/>
</dbReference>
<dbReference type="AlphaFoldDB" id="A0A8S1HSA0"/>
<reference evidence="7" key="1">
    <citation type="submission" date="2020-10" db="EMBL/GenBank/DDBJ databases">
        <authorList>
            <person name="Kikuchi T."/>
        </authorList>
    </citation>
    <scope>NUCLEOTIDE SEQUENCE</scope>
    <source>
        <strain evidence="7">NKZ352</strain>
    </source>
</reference>
<dbReference type="InterPro" id="IPR001478">
    <property type="entry name" value="PDZ"/>
</dbReference>
<dbReference type="InterPro" id="IPR001452">
    <property type="entry name" value="SH3_domain"/>
</dbReference>
<comment type="caution">
    <text evidence="7">The sequence shown here is derived from an EMBL/GenBank/DDBJ whole genome shotgun (WGS) entry which is preliminary data.</text>
</comment>
<dbReference type="InterPro" id="IPR020590">
    <property type="entry name" value="Guanylate_kinase_CS"/>
</dbReference>
<organism evidence="7 8">
    <name type="scientific">Caenorhabditis auriculariae</name>
    <dbReference type="NCBI Taxonomy" id="2777116"/>
    <lineage>
        <taxon>Eukaryota</taxon>
        <taxon>Metazoa</taxon>
        <taxon>Ecdysozoa</taxon>
        <taxon>Nematoda</taxon>
        <taxon>Chromadorea</taxon>
        <taxon>Rhabditida</taxon>
        <taxon>Rhabditina</taxon>
        <taxon>Rhabditomorpha</taxon>
        <taxon>Rhabditoidea</taxon>
        <taxon>Rhabditidae</taxon>
        <taxon>Peloderinae</taxon>
        <taxon>Caenorhabditis</taxon>
    </lineage>
</organism>
<dbReference type="InterPro" id="IPR036034">
    <property type="entry name" value="PDZ_sf"/>
</dbReference>